<protein>
    <submittedName>
        <fullName evidence="3">Hydrogenase/sulfur reductase subunit gamma</fullName>
    </submittedName>
</protein>
<feature type="domain" description="FAD-binding FR-type" evidence="2">
    <location>
        <begin position="9"/>
        <end position="107"/>
    </location>
</feature>
<dbReference type="Pfam" id="PF00175">
    <property type="entry name" value="NAD_binding_1"/>
    <property type="match status" value="1"/>
</dbReference>
<dbReference type="InterPro" id="IPR008333">
    <property type="entry name" value="Cbr1-like_FAD-bd_dom"/>
</dbReference>
<dbReference type="SUPFAM" id="SSF63380">
    <property type="entry name" value="Riboflavin synthase domain-like"/>
    <property type="match status" value="1"/>
</dbReference>
<gene>
    <name evidence="3" type="primary">hydG-2</name>
    <name evidence="3" type="ORF">Loak_0091</name>
</gene>
<dbReference type="InterPro" id="IPR017938">
    <property type="entry name" value="Riboflavin_synthase-like_b-brl"/>
</dbReference>
<dbReference type="Gene3D" id="2.40.30.10">
    <property type="entry name" value="Translation factors"/>
    <property type="match status" value="1"/>
</dbReference>
<organism evidence="3 4">
    <name type="scientific">Legionella oakridgensis</name>
    <dbReference type="NCBI Taxonomy" id="29423"/>
    <lineage>
        <taxon>Bacteria</taxon>
        <taxon>Pseudomonadati</taxon>
        <taxon>Pseudomonadota</taxon>
        <taxon>Gammaproteobacteria</taxon>
        <taxon>Legionellales</taxon>
        <taxon>Legionellaceae</taxon>
        <taxon>Legionella</taxon>
    </lineage>
</organism>
<dbReference type="RefSeq" id="WP_035895504.1">
    <property type="nucleotide sequence ID" value="NZ_LCUA01000010.1"/>
</dbReference>
<dbReference type="PRINTS" id="PR00406">
    <property type="entry name" value="CYTB5RDTASE"/>
</dbReference>
<dbReference type="PIRSF" id="PIRSF006816">
    <property type="entry name" value="Cyc3_hyd_g"/>
    <property type="match status" value="1"/>
</dbReference>
<feature type="binding site" evidence="1">
    <location>
        <position position="251"/>
    </location>
    <ligand>
        <name>[2Fe-2S] cluster</name>
        <dbReference type="ChEBI" id="CHEBI:190135"/>
    </ligand>
</feature>
<feature type="binding site" evidence="1">
    <location>
        <position position="248"/>
    </location>
    <ligand>
        <name>[2Fe-2S] cluster</name>
        <dbReference type="ChEBI" id="CHEBI:190135"/>
    </ligand>
</feature>
<dbReference type="InterPro" id="IPR050353">
    <property type="entry name" value="PyrK_electron_transfer"/>
</dbReference>
<dbReference type="InterPro" id="IPR012165">
    <property type="entry name" value="Cyt_c3_hydrogenase_gsu"/>
</dbReference>
<dbReference type="InterPro" id="IPR039261">
    <property type="entry name" value="FNR_nucleotide-bd"/>
</dbReference>
<reference evidence="3 4" key="1">
    <citation type="submission" date="2015-11" db="EMBL/GenBank/DDBJ databases">
        <title>Genomic analysis of 38 Legionella species identifies large and diverse effector repertoires.</title>
        <authorList>
            <person name="Burstein D."/>
            <person name="Amaro F."/>
            <person name="Zusman T."/>
            <person name="Lifshitz Z."/>
            <person name="Cohen O."/>
            <person name="Gilbert J.A."/>
            <person name="Pupko T."/>
            <person name="Shuman H.A."/>
            <person name="Segal G."/>
        </authorList>
    </citation>
    <scope>NUCLEOTIDE SEQUENCE [LARGE SCALE GENOMIC DNA]</scope>
    <source>
        <strain evidence="3 4">Oak Ridge-10</strain>
    </source>
</reference>
<dbReference type="Pfam" id="PF00970">
    <property type="entry name" value="FAD_binding_6"/>
    <property type="match status" value="1"/>
</dbReference>
<dbReference type="PANTHER" id="PTHR43513">
    <property type="entry name" value="DIHYDROOROTATE DEHYDROGENASE B (NAD(+)), ELECTRON TRANSFER SUBUNIT"/>
    <property type="match status" value="1"/>
</dbReference>
<dbReference type="InterPro" id="IPR001433">
    <property type="entry name" value="OxRdtase_FAD/NAD-bd"/>
</dbReference>
<dbReference type="GO" id="GO:0046872">
    <property type="term" value="F:metal ion binding"/>
    <property type="evidence" value="ECO:0007669"/>
    <property type="project" value="UniProtKB-KW"/>
</dbReference>
<proteinExistence type="predicted"/>
<keyword evidence="1" id="KW-0001">2Fe-2S</keyword>
<dbReference type="AlphaFoldDB" id="A0A0W0XJJ3"/>
<dbReference type="Proteomes" id="UP000054858">
    <property type="component" value="Unassembled WGS sequence"/>
</dbReference>
<evidence type="ECO:0000313" key="3">
    <source>
        <dbReference type="EMBL" id="KTD44580.1"/>
    </source>
</evidence>
<dbReference type="GO" id="GO:0050660">
    <property type="term" value="F:flavin adenine dinucleotide binding"/>
    <property type="evidence" value="ECO:0007669"/>
    <property type="project" value="InterPro"/>
</dbReference>
<dbReference type="Pfam" id="PF10418">
    <property type="entry name" value="DHODB_Fe-S_bind"/>
    <property type="match status" value="1"/>
</dbReference>
<dbReference type="PATRIC" id="fig|29423.5.peg.96"/>
<name>A0A0W0XJJ3_9GAMM</name>
<dbReference type="GO" id="GO:0016491">
    <property type="term" value="F:oxidoreductase activity"/>
    <property type="evidence" value="ECO:0007669"/>
    <property type="project" value="InterPro"/>
</dbReference>
<sequence>MNKRFVDSYLPHAAQIIERVQESTTIFTLKTRFLDASVCFAFHPGQFSMLYLPGVGEIPISIASDPEEKSYLSHTIRAVGRVTNAMQRLKTGDLIGIRGPYGRGWPMAETTGKDVVIVSGGLGCAPTVSAIKYLLARRAHYGHLTILQGVKHSDDLIFRKQYSEWQQRSDTTVRIAADIAGAKWPWYVGYVTDLIKPLNLIPDQTMVMMCGPERMMHTAVLALIKKNIPESAIYLSMERNMACGIGHCGHCQYGGLFLCKDGPVLAYPQLKALFAEAGF</sequence>
<evidence type="ECO:0000313" key="4">
    <source>
        <dbReference type="Proteomes" id="UP000054858"/>
    </source>
</evidence>
<keyword evidence="1" id="KW-0411">Iron-sulfur</keyword>
<feature type="binding site" evidence="1">
    <location>
        <position position="243"/>
    </location>
    <ligand>
        <name>[2Fe-2S] cluster</name>
        <dbReference type="ChEBI" id="CHEBI:190135"/>
    </ligand>
</feature>
<dbReference type="CDD" id="cd06221">
    <property type="entry name" value="sulfite_reductase_like"/>
    <property type="match status" value="1"/>
</dbReference>
<comment type="caution">
    <text evidence="3">The sequence shown here is derived from an EMBL/GenBank/DDBJ whole genome shotgun (WGS) entry which is preliminary data.</text>
</comment>
<dbReference type="GO" id="GO:0051537">
    <property type="term" value="F:2 iron, 2 sulfur cluster binding"/>
    <property type="evidence" value="ECO:0007669"/>
    <property type="project" value="UniProtKB-KW"/>
</dbReference>
<keyword evidence="1" id="KW-0408">Iron</keyword>
<evidence type="ECO:0000256" key="1">
    <source>
        <dbReference type="PIRSR" id="PIRSR006816-2"/>
    </source>
</evidence>
<evidence type="ECO:0000259" key="2">
    <source>
        <dbReference type="PROSITE" id="PS51384"/>
    </source>
</evidence>
<dbReference type="InterPro" id="IPR019480">
    <property type="entry name" value="Dihydroorotate_DH_Fe-S-bd"/>
</dbReference>
<keyword evidence="1" id="KW-0479">Metal-binding</keyword>
<dbReference type="EMBL" id="LNYP01000002">
    <property type="protein sequence ID" value="KTD44580.1"/>
    <property type="molecule type" value="Genomic_DNA"/>
</dbReference>
<feature type="binding site" evidence="1">
    <location>
        <position position="259"/>
    </location>
    <ligand>
        <name>[2Fe-2S] cluster</name>
        <dbReference type="ChEBI" id="CHEBI:190135"/>
    </ligand>
</feature>
<dbReference type="PROSITE" id="PS51384">
    <property type="entry name" value="FAD_FR"/>
    <property type="match status" value="1"/>
</dbReference>
<dbReference type="GO" id="GO:0006221">
    <property type="term" value="P:pyrimidine nucleotide biosynthetic process"/>
    <property type="evidence" value="ECO:0007669"/>
    <property type="project" value="InterPro"/>
</dbReference>
<accession>A0A0W0XJJ3</accession>
<dbReference type="SUPFAM" id="SSF52343">
    <property type="entry name" value="Ferredoxin reductase-like, C-terminal NADP-linked domain"/>
    <property type="match status" value="1"/>
</dbReference>
<dbReference type="InterPro" id="IPR017927">
    <property type="entry name" value="FAD-bd_FR_type"/>
</dbReference>
<comment type="cofactor">
    <cofactor evidence="1">
        <name>[2Fe-2S] cluster</name>
        <dbReference type="ChEBI" id="CHEBI:190135"/>
    </cofactor>
    <text evidence="1">Binds 1 [2Fe-2S] cluster per subunit.</text>
</comment>
<dbReference type="Gene3D" id="3.40.50.80">
    <property type="entry name" value="Nucleotide-binding domain of ferredoxin-NADP reductase (FNR) module"/>
    <property type="match status" value="1"/>
</dbReference>